<dbReference type="Proteomes" id="UP000267096">
    <property type="component" value="Unassembled WGS sequence"/>
</dbReference>
<sequence>MSDLPMDAYSDVETKQSEEMASKRSALPLSGGFYGKRSSSLDWRDDMLMPKRGFVSNDSTNEYPLDKKIRIVSGGIYGKRTMIPLSGGLYGKRSRAAFIDTNRRRLSLRSIPMSGGFFG</sequence>
<feature type="compositionally biased region" description="Basic and acidic residues" evidence="1">
    <location>
        <begin position="12"/>
        <end position="22"/>
    </location>
</feature>
<evidence type="ECO:0000313" key="4">
    <source>
        <dbReference type="WBParaSite" id="ASIM_0001491001-mRNA-1"/>
    </source>
</evidence>
<feature type="region of interest" description="Disordered" evidence="1">
    <location>
        <begin position="1"/>
        <end position="24"/>
    </location>
</feature>
<evidence type="ECO:0000313" key="2">
    <source>
        <dbReference type="EMBL" id="VDK52056.1"/>
    </source>
</evidence>
<evidence type="ECO:0000256" key="1">
    <source>
        <dbReference type="SAM" id="MobiDB-lite"/>
    </source>
</evidence>
<accession>A0A0M3K1Z6</accession>
<dbReference type="WBParaSite" id="ASIM_0001491001-mRNA-1">
    <property type="protein sequence ID" value="ASIM_0001491001-mRNA-1"/>
    <property type="gene ID" value="ASIM_0001491001"/>
</dbReference>
<keyword evidence="3" id="KW-1185">Reference proteome</keyword>
<dbReference type="EMBL" id="UYRR01031701">
    <property type="protein sequence ID" value="VDK52056.1"/>
    <property type="molecule type" value="Genomic_DNA"/>
</dbReference>
<gene>
    <name evidence="2" type="ORF">ASIM_LOCUS14320</name>
</gene>
<dbReference type="OrthoDB" id="5842714at2759"/>
<reference evidence="2 3" key="2">
    <citation type="submission" date="2018-11" db="EMBL/GenBank/DDBJ databases">
        <authorList>
            <consortium name="Pathogen Informatics"/>
        </authorList>
    </citation>
    <scope>NUCLEOTIDE SEQUENCE [LARGE SCALE GENOMIC DNA]</scope>
</reference>
<proteinExistence type="predicted"/>
<protein>
    <submittedName>
        <fullName evidence="4">Ovule protein</fullName>
    </submittedName>
</protein>
<organism evidence="4">
    <name type="scientific">Anisakis simplex</name>
    <name type="common">Herring worm</name>
    <dbReference type="NCBI Taxonomy" id="6269"/>
    <lineage>
        <taxon>Eukaryota</taxon>
        <taxon>Metazoa</taxon>
        <taxon>Ecdysozoa</taxon>
        <taxon>Nematoda</taxon>
        <taxon>Chromadorea</taxon>
        <taxon>Rhabditida</taxon>
        <taxon>Spirurina</taxon>
        <taxon>Ascaridomorpha</taxon>
        <taxon>Ascaridoidea</taxon>
        <taxon>Anisakidae</taxon>
        <taxon>Anisakis</taxon>
        <taxon>Anisakis simplex complex</taxon>
    </lineage>
</organism>
<reference evidence="4" key="1">
    <citation type="submission" date="2017-02" db="UniProtKB">
        <authorList>
            <consortium name="WormBaseParasite"/>
        </authorList>
    </citation>
    <scope>IDENTIFICATION</scope>
</reference>
<evidence type="ECO:0000313" key="3">
    <source>
        <dbReference type="Proteomes" id="UP000267096"/>
    </source>
</evidence>
<name>A0A0M3K1Z6_ANISI</name>
<dbReference type="AlphaFoldDB" id="A0A0M3K1Z6"/>